<accession>A0A396C4T2</accession>
<dbReference type="Proteomes" id="UP000266644">
    <property type="component" value="Unassembled WGS sequence"/>
</dbReference>
<sequence>MDDSIPMNKTLLNLCIYLQDTERQAISEEILIGNNNTNWHNATKKAYFGLDKKIFEEAGIKQNLMNLEALLYYKLPEGIRDTAYDQLHKFSFNAGGFGNCYQSVSVEKQEEATPFISRYRVLKSFIQGEVIKLSVDGVKCKYTFIRVSNTHLFVSSVNGKEKEIELNRILSITL</sequence>
<reference evidence="1 2" key="1">
    <citation type="submission" date="2018-08" db="EMBL/GenBank/DDBJ databases">
        <title>A genome reference for cultivated species of the human gut microbiota.</title>
        <authorList>
            <person name="Zou Y."/>
            <person name="Xue W."/>
            <person name="Luo G."/>
        </authorList>
    </citation>
    <scope>NUCLEOTIDE SEQUENCE [LARGE SCALE GENOMIC DNA]</scope>
    <source>
        <strain evidence="1 2">AM18-6</strain>
    </source>
</reference>
<evidence type="ECO:0000313" key="2">
    <source>
        <dbReference type="Proteomes" id="UP000266644"/>
    </source>
</evidence>
<gene>
    <name evidence="1" type="ORF">DW228_06550</name>
</gene>
<name>A0A396C4T2_BACFG</name>
<proteinExistence type="predicted"/>
<dbReference type="RefSeq" id="WP_122330105.1">
    <property type="nucleotide sequence ID" value="NZ_JAQDYY010000001.1"/>
</dbReference>
<evidence type="ECO:0000313" key="1">
    <source>
        <dbReference type="EMBL" id="RHH14457.1"/>
    </source>
</evidence>
<protein>
    <submittedName>
        <fullName evidence="1">Uncharacterized protein</fullName>
    </submittedName>
</protein>
<dbReference type="AlphaFoldDB" id="A0A396C4T2"/>
<dbReference type="EMBL" id="QRJE01000008">
    <property type="protein sequence ID" value="RHH14457.1"/>
    <property type="molecule type" value="Genomic_DNA"/>
</dbReference>
<comment type="caution">
    <text evidence="1">The sequence shown here is derived from an EMBL/GenBank/DDBJ whole genome shotgun (WGS) entry which is preliminary data.</text>
</comment>
<organism evidence="1 2">
    <name type="scientific">Bacteroides fragilis</name>
    <dbReference type="NCBI Taxonomy" id="817"/>
    <lineage>
        <taxon>Bacteria</taxon>
        <taxon>Pseudomonadati</taxon>
        <taxon>Bacteroidota</taxon>
        <taxon>Bacteroidia</taxon>
        <taxon>Bacteroidales</taxon>
        <taxon>Bacteroidaceae</taxon>
        <taxon>Bacteroides</taxon>
    </lineage>
</organism>